<dbReference type="Proteomes" id="UP001479436">
    <property type="component" value="Unassembled WGS sequence"/>
</dbReference>
<comment type="caution">
    <text evidence="3">The sequence shown here is derived from an EMBL/GenBank/DDBJ whole genome shotgun (WGS) entry which is preliminary data.</text>
</comment>
<gene>
    <name evidence="3" type="ORF">K7432_018439</name>
</gene>
<keyword evidence="2" id="KW-0732">Signal</keyword>
<keyword evidence="4" id="KW-1185">Reference proteome</keyword>
<feature type="compositionally biased region" description="Low complexity" evidence="1">
    <location>
        <begin position="169"/>
        <end position="197"/>
    </location>
</feature>
<dbReference type="EMBL" id="JASJQH010012886">
    <property type="protein sequence ID" value="KAK9659829.1"/>
    <property type="molecule type" value="Genomic_DNA"/>
</dbReference>
<feature type="region of interest" description="Disordered" evidence="1">
    <location>
        <begin position="72"/>
        <end position="98"/>
    </location>
</feature>
<accession>A0ABR2VJ00</accession>
<feature type="compositionally biased region" description="Polar residues" evidence="1">
    <location>
        <begin position="123"/>
        <end position="151"/>
    </location>
</feature>
<name>A0ABR2VJ00_9FUNG</name>
<evidence type="ECO:0000256" key="2">
    <source>
        <dbReference type="SAM" id="SignalP"/>
    </source>
</evidence>
<feature type="signal peptide" evidence="2">
    <location>
        <begin position="1"/>
        <end position="22"/>
    </location>
</feature>
<feature type="region of interest" description="Disordered" evidence="1">
    <location>
        <begin position="123"/>
        <end position="211"/>
    </location>
</feature>
<protein>
    <submittedName>
        <fullName evidence="3">Uncharacterized protein</fullName>
    </submittedName>
</protein>
<reference evidence="3 4" key="1">
    <citation type="submission" date="2023-04" db="EMBL/GenBank/DDBJ databases">
        <title>Genome of Basidiobolus ranarum AG-B5.</title>
        <authorList>
            <person name="Stajich J.E."/>
            <person name="Carter-House D."/>
            <person name="Gryganskyi A."/>
        </authorList>
    </citation>
    <scope>NUCLEOTIDE SEQUENCE [LARGE SCALE GENOMIC DNA]</scope>
    <source>
        <strain evidence="3 4">AG-B5</strain>
    </source>
</reference>
<proteinExistence type="predicted"/>
<organism evidence="3 4">
    <name type="scientific">Basidiobolus ranarum</name>
    <dbReference type="NCBI Taxonomy" id="34480"/>
    <lineage>
        <taxon>Eukaryota</taxon>
        <taxon>Fungi</taxon>
        <taxon>Fungi incertae sedis</taxon>
        <taxon>Zoopagomycota</taxon>
        <taxon>Entomophthoromycotina</taxon>
        <taxon>Basidiobolomycetes</taxon>
        <taxon>Basidiobolales</taxon>
        <taxon>Basidiobolaceae</taxon>
        <taxon>Basidiobolus</taxon>
    </lineage>
</organism>
<sequence>MRFHISTAIPSLLLAYSLQVSARQAVSSTSVMNLPTIPLPQTSRSLSVTNSRIVFSSASALSTSEVPVDTRQAASSTSVMDLPTIPLPQTSRSSSVANSDIVSSSASALSTSKVSIVPTSASILTDDNDNASTMVHPSSSVTHHTTMTGNDTKCKTGHRHSSRTSDAISSHTSTTTGQTSPATSTQSSLPSASVTSSINPSPIGRPNERRCREGKYVCPDGTGGEFLWCVFGKWARQRCQPGMDCSKPPKQVMWCEPRSD</sequence>
<evidence type="ECO:0000256" key="1">
    <source>
        <dbReference type="SAM" id="MobiDB-lite"/>
    </source>
</evidence>
<evidence type="ECO:0000313" key="4">
    <source>
        <dbReference type="Proteomes" id="UP001479436"/>
    </source>
</evidence>
<evidence type="ECO:0000313" key="3">
    <source>
        <dbReference type="EMBL" id="KAK9659829.1"/>
    </source>
</evidence>
<feature type="chain" id="PRO_5047168295" evidence="2">
    <location>
        <begin position="23"/>
        <end position="260"/>
    </location>
</feature>